<evidence type="ECO:0000313" key="8">
    <source>
        <dbReference type="Proteomes" id="UP000000329"/>
    </source>
</evidence>
<dbReference type="Gene3D" id="1.25.40.10">
    <property type="entry name" value="Tetratricopeptide repeat domain"/>
    <property type="match status" value="1"/>
</dbReference>
<dbReference type="GO" id="GO:0032259">
    <property type="term" value="P:methylation"/>
    <property type="evidence" value="ECO:0007669"/>
    <property type="project" value="UniProtKB-KW"/>
</dbReference>
<dbReference type="PANTHER" id="PTHR24422:SF19">
    <property type="entry name" value="CHEMOTAXIS PROTEIN METHYLTRANSFERASE"/>
    <property type="match status" value="1"/>
</dbReference>
<dbReference type="Gene3D" id="3.40.50.150">
    <property type="entry name" value="Vaccinia Virus protein VP39"/>
    <property type="match status" value="1"/>
</dbReference>
<dbReference type="STRING" id="757424.Hsero_3020"/>
<accession>D8J0F2</accession>
<dbReference type="eggNOG" id="COG1352">
    <property type="taxonomic scope" value="Bacteria"/>
</dbReference>
<dbReference type="PROSITE" id="PS50123">
    <property type="entry name" value="CHER"/>
    <property type="match status" value="1"/>
</dbReference>
<evidence type="ECO:0000313" key="7">
    <source>
        <dbReference type="EMBL" id="ADJ64508.1"/>
    </source>
</evidence>
<proteinExistence type="predicted"/>
<dbReference type="KEGG" id="hse:Hsero_3020"/>
<dbReference type="InterPro" id="IPR019734">
    <property type="entry name" value="TPR_rpt"/>
</dbReference>
<keyword evidence="8" id="KW-1185">Reference proteome</keyword>
<evidence type="ECO:0000259" key="6">
    <source>
        <dbReference type="PROSITE" id="PS50123"/>
    </source>
</evidence>
<protein>
    <submittedName>
        <fullName evidence="7">Methyltransferase of chemotaxis proteins protein</fullName>
        <ecNumber evidence="7">2.1.1.80</ecNumber>
    </submittedName>
</protein>
<dbReference type="InterPro" id="IPR022642">
    <property type="entry name" value="CheR_C"/>
</dbReference>
<evidence type="ECO:0000256" key="5">
    <source>
        <dbReference type="SAM" id="MobiDB-lite"/>
    </source>
</evidence>
<dbReference type="PRINTS" id="PR00996">
    <property type="entry name" value="CHERMTFRASE"/>
</dbReference>
<dbReference type="InterPro" id="IPR011990">
    <property type="entry name" value="TPR-like_helical_dom_sf"/>
</dbReference>
<dbReference type="InterPro" id="IPR029063">
    <property type="entry name" value="SAM-dependent_MTases_sf"/>
</dbReference>
<dbReference type="EMBL" id="CP002039">
    <property type="protein sequence ID" value="ADJ64508.1"/>
    <property type="molecule type" value="Genomic_DNA"/>
</dbReference>
<keyword evidence="3" id="KW-0949">S-adenosyl-L-methionine</keyword>
<dbReference type="AlphaFoldDB" id="D8J0F2"/>
<name>D8J0F2_HERSS</name>
<dbReference type="SUPFAM" id="SSF48452">
    <property type="entry name" value="TPR-like"/>
    <property type="match status" value="1"/>
</dbReference>
<keyword evidence="4" id="KW-0802">TPR repeat</keyword>
<evidence type="ECO:0000256" key="1">
    <source>
        <dbReference type="ARBA" id="ARBA00022603"/>
    </source>
</evidence>
<sequence length="433" mass="46691">MKSLQAIADKLKAAMGLDMATVGASLIERVVRERMAVLEMEDDALYLSLLLSSAAELQALIELAVVPETWFFRDREAILAVARLASDKLAAQPAAVIRILSLPCSTGEEPYSLAMALLDAGLTPGQFVIDAYDIRTRSLEIAAAGLYGRNSFRGQELAFRDRHFDLEQGQWRLHERIRSQVRFAPGNLLAPDFLRHSQPYDFIFCRNVLIYFERDVQRQVVQLLASVMKPDALIFVGPAEGGILLGPTMESAGIALAFGFRKRVAAAVPPLPPAWASLVQAAPPAPTPVRPDAAHRAPARRIVASAALGAVGTATAARPASPATALPAGLLERARALADQGRFAQAGELCEQAVQQQGPSAEAFYLQGLIHDAGGQQELAQRCYRKALYLEPEHQAALLQLAALLQAQGDASGAQRMRQRAERMAKPGEGAHG</sequence>
<feature type="compositionally biased region" description="Basic and acidic residues" evidence="5">
    <location>
        <begin position="419"/>
        <end position="433"/>
    </location>
</feature>
<evidence type="ECO:0000256" key="3">
    <source>
        <dbReference type="ARBA" id="ARBA00022691"/>
    </source>
</evidence>
<keyword evidence="2 7" id="KW-0808">Transferase</keyword>
<dbReference type="GO" id="GO:0008983">
    <property type="term" value="F:protein-glutamate O-methyltransferase activity"/>
    <property type="evidence" value="ECO:0007669"/>
    <property type="project" value="UniProtKB-EC"/>
</dbReference>
<feature type="region of interest" description="Disordered" evidence="5">
    <location>
        <begin position="413"/>
        <end position="433"/>
    </location>
</feature>
<dbReference type="SMART" id="SM00138">
    <property type="entry name" value="MeTrc"/>
    <property type="match status" value="1"/>
</dbReference>
<organism evidence="7 8">
    <name type="scientific">Herbaspirillum seropedicae (strain SmR1)</name>
    <dbReference type="NCBI Taxonomy" id="757424"/>
    <lineage>
        <taxon>Bacteria</taxon>
        <taxon>Pseudomonadati</taxon>
        <taxon>Pseudomonadota</taxon>
        <taxon>Betaproteobacteria</taxon>
        <taxon>Burkholderiales</taxon>
        <taxon>Oxalobacteraceae</taxon>
        <taxon>Herbaspirillum</taxon>
    </lineage>
</organism>
<keyword evidence="1 7" id="KW-0489">Methyltransferase</keyword>
<dbReference type="Proteomes" id="UP000000329">
    <property type="component" value="Chromosome"/>
</dbReference>
<dbReference type="SMART" id="SM00028">
    <property type="entry name" value="TPR"/>
    <property type="match status" value="2"/>
</dbReference>
<gene>
    <name evidence="7" type="primary">cheR</name>
    <name evidence="7" type="ordered locus">Hsero_3020</name>
</gene>
<evidence type="ECO:0000256" key="2">
    <source>
        <dbReference type="ARBA" id="ARBA00022679"/>
    </source>
</evidence>
<reference evidence="7 8" key="1">
    <citation type="submission" date="2010-04" db="EMBL/GenBank/DDBJ databases">
        <title>The genome of Herbaspirillum seropedicae SmR1, an endophytic, nitrogen-fixing, plant-growth promoting beta-Proteobacteria.</title>
        <authorList>
            <person name="Pedrosa F.O."/>
            <person name="Monteiro R.A."/>
            <person name="Wassem R."/>
            <person name="Cruz L.M."/>
            <person name="Ayub R.A."/>
            <person name="Colauto N.B."/>
            <person name="Fernandez M.A."/>
            <person name="Fungaro M.H.P."/>
            <person name="Grisard E.C."/>
            <person name="Hungria M."/>
            <person name="Madeira H.M.F."/>
            <person name="Nodari R.O."/>
            <person name="Osaku C.A."/>
            <person name="Petzl-Erler M.L."/>
            <person name="Terenzi H."/>
            <person name="Vieira L.G.E."/>
            <person name="Almeida M.I.M."/>
            <person name="Alves L.R."/>
            <person name="Arantes O.M.N."/>
            <person name="Balsanelli E."/>
            <person name="Barcellos F.G."/>
            <person name="Baura V.A."/>
            <person name="Binde D.R."/>
            <person name="Campo R.J."/>
            <person name="Chubatsu L.S."/>
            <person name="Chueire L.M.O."/>
            <person name="Ciferri R.R."/>
            <person name="Correa L.C."/>
            <person name="da Conceicao Silva J.L."/>
            <person name="Dabul A.N.G."/>
            <person name="Dambros B.P."/>
            <person name="Faoro H."/>
            <person name="Favetti A."/>
            <person name="Friedermann G."/>
            <person name="Furlaneto M.C."/>
            <person name="Gasques L.S."/>
            <person name="Gimenes C.C.T."/>
            <person name="Gioppo N.M.R."/>
            <person name="Glienke-Blanco C."/>
            <person name="Godoy L.P."/>
            <person name="Guerra M.P."/>
            <person name="Karp S."/>
            <person name="Kava-Cordeiro V."/>
            <person name="Margarido V.P."/>
            <person name="Mathioni S.M."/>
            <person name="Menck-Soares M.A."/>
            <person name="Murace N.K."/>
            <person name="Nicolas M.F."/>
            <person name="Oliveira C.E.C."/>
            <person name="Pagnan N.A.B."/>
            <person name="Pamphile J.A."/>
            <person name="Patussi E.V."/>
            <person name="Pereira L.F.P."/>
            <person name="Pereira-Ferrari L."/>
            <person name="Pinto F.G.S."/>
            <person name="Precoma C."/>
            <person name="Prioli A.J."/>
            <person name="Prioli S.M.A.P."/>
            <person name="Raittz R.T."/>
            <person name="Ramos H.J.O."/>
            <person name="Ribeiro E.M.S.F."/>
            <person name="Rigo L.U."/>
            <person name="Rocha C.L.M.S.C."/>
            <person name="Rocha S.N."/>
            <person name="Santos K."/>
            <person name="Satori D."/>
            <person name="Silva A.G."/>
            <person name="Simao R.C.G."/>
            <person name="Soares M.A.M."/>
            <person name="Souza E.M."/>
            <person name="Steffens M.B.R."/>
            <person name="Steindel M."/>
            <person name="Tadra-Sfeir M.Z."/>
            <person name="Takahashi E.K."/>
            <person name="Torres R.A."/>
            <person name="Valle J.S."/>
            <person name="Vernal J.I."/>
            <person name="Vilas-Boas L.A."/>
            <person name="Watanabe M.A.E."/>
            <person name="Weiss V.A."/>
            <person name="Yates M.A."/>
            <person name="Souza E.M."/>
        </authorList>
    </citation>
    <scope>NUCLEOTIDE SEQUENCE [LARGE SCALE GENOMIC DNA]</scope>
    <source>
        <strain evidence="7 8">SmR1</strain>
    </source>
</reference>
<dbReference type="InterPro" id="IPR050903">
    <property type="entry name" value="Bact_Chemotaxis_MeTrfase"/>
</dbReference>
<feature type="domain" description="CheR-type methyltransferase" evidence="6">
    <location>
        <begin position="1"/>
        <end position="240"/>
    </location>
</feature>
<evidence type="ECO:0000256" key="4">
    <source>
        <dbReference type="PROSITE-ProRule" id="PRU00339"/>
    </source>
</evidence>
<dbReference type="PROSITE" id="PS50005">
    <property type="entry name" value="TPR"/>
    <property type="match status" value="1"/>
</dbReference>
<dbReference type="InterPro" id="IPR000780">
    <property type="entry name" value="CheR_MeTrfase"/>
</dbReference>
<feature type="repeat" description="TPR" evidence="4">
    <location>
        <begin position="361"/>
        <end position="394"/>
    </location>
</feature>
<dbReference type="PANTHER" id="PTHR24422">
    <property type="entry name" value="CHEMOTAXIS PROTEIN METHYLTRANSFERASE"/>
    <property type="match status" value="1"/>
</dbReference>
<dbReference type="GeneID" id="29390026"/>
<dbReference type="RefSeq" id="WP_013234977.1">
    <property type="nucleotide sequence ID" value="NC_014323.1"/>
</dbReference>
<dbReference type="eggNOG" id="COG0457">
    <property type="taxonomic scope" value="Bacteria"/>
</dbReference>
<dbReference type="Pfam" id="PF01739">
    <property type="entry name" value="CheR"/>
    <property type="match status" value="1"/>
</dbReference>
<dbReference type="OrthoDB" id="9816309at2"/>
<dbReference type="Pfam" id="PF13181">
    <property type="entry name" value="TPR_8"/>
    <property type="match status" value="1"/>
</dbReference>
<dbReference type="EC" id="2.1.1.80" evidence="7"/>
<dbReference type="SUPFAM" id="SSF53335">
    <property type="entry name" value="S-adenosyl-L-methionine-dependent methyltransferases"/>
    <property type="match status" value="1"/>
</dbReference>
<dbReference type="HOGENOM" id="CLU_025854_4_0_4"/>